<feature type="region of interest" description="Disordered" evidence="1">
    <location>
        <begin position="210"/>
        <end position="289"/>
    </location>
</feature>
<comment type="caution">
    <text evidence="2">The sequence shown here is derived from an EMBL/GenBank/DDBJ whole genome shotgun (WGS) entry which is preliminary data.</text>
</comment>
<evidence type="ECO:0000313" key="3">
    <source>
        <dbReference type="Proteomes" id="UP001321760"/>
    </source>
</evidence>
<dbReference type="Proteomes" id="UP001321760">
    <property type="component" value="Unassembled WGS sequence"/>
</dbReference>
<reference evidence="2" key="1">
    <citation type="journal article" date="2023" name="Mol. Phylogenet. Evol.">
        <title>Genome-scale phylogeny and comparative genomics of the fungal order Sordariales.</title>
        <authorList>
            <person name="Hensen N."/>
            <person name="Bonometti L."/>
            <person name="Westerberg I."/>
            <person name="Brannstrom I.O."/>
            <person name="Guillou S."/>
            <person name="Cros-Aarteil S."/>
            <person name="Calhoun S."/>
            <person name="Haridas S."/>
            <person name="Kuo A."/>
            <person name="Mondo S."/>
            <person name="Pangilinan J."/>
            <person name="Riley R."/>
            <person name="LaButti K."/>
            <person name="Andreopoulos B."/>
            <person name="Lipzen A."/>
            <person name="Chen C."/>
            <person name="Yan M."/>
            <person name="Daum C."/>
            <person name="Ng V."/>
            <person name="Clum A."/>
            <person name="Steindorff A."/>
            <person name="Ohm R.A."/>
            <person name="Martin F."/>
            <person name="Silar P."/>
            <person name="Natvig D.O."/>
            <person name="Lalanne C."/>
            <person name="Gautier V."/>
            <person name="Ament-Velasquez S.L."/>
            <person name="Kruys A."/>
            <person name="Hutchinson M.I."/>
            <person name="Powell A.J."/>
            <person name="Barry K."/>
            <person name="Miller A.N."/>
            <person name="Grigoriev I.V."/>
            <person name="Debuchy R."/>
            <person name="Gladieux P."/>
            <person name="Hiltunen Thoren M."/>
            <person name="Johannesson H."/>
        </authorList>
    </citation>
    <scope>NUCLEOTIDE SEQUENCE</scope>
    <source>
        <strain evidence="2">PSN243</strain>
    </source>
</reference>
<name>A0AAV9H5M2_9PEZI</name>
<organism evidence="2 3">
    <name type="scientific">Podospora aff. communis PSN243</name>
    <dbReference type="NCBI Taxonomy" id="3040156"/>
    <lineage>
        <taxon>Eukaryota</taxon>
        <taxon>Fungi</taxon>
        <taxon>Dikarya</taxon>
        <taxon>Ascomycota</taxon>
        <taxon>Pezizomycotina</taxon>
        <taxon>Sordariomycetes</taxon>
        <taxon>Sordariomycetidae</taxon>
        <taxon>Sordariales</taxon>
        <taxon>Podosporaceae</taxon>
        <taxon>Podospora</taxon>
    </lineage>
</organism>
<gene>
    <name evidence="2" type="ORF">QBC34DRAFT_74293</name>
</gene>
<protein>
    <submittedName>
        <fullName evidence="2">Uncharacterized protein</fullName>
    </submittedName>
</protein>
<accession>A0AAV9H5M2</accession>
<evidence type="ECO:0000256" key="1">
    <source>
        <dbReference type="SAM" id="MobiDB-lite"/>
    </source>
</evidence>
<reference evidence="2" key="2">
    <citation type="submission" date="2023-05" db="EMBL/GenBank/DDBJ databases">
        <authorList>
            <consortium name="Lawrence Berkeley National Laboratory"/>
            <person name="Steindorff A."/>
            <person name="Hensen N."/>
            <person name="Bonometti L."/>
            <person name="Westerberg I."/>
            <person name="Brannstrom I.O."/>
            <person name="Guillou S."/>
            <person name="Cros-Aarteil S."/>
            <person name="Calhoun S."/>
            <person name="Haridas S."/>
            <person name="Kuo A."/>
            <person name="Mondo S."/>
            <person name="Pangilinan J."/>
            <person name="Riley R."/>
            <person name="Labutti K."/>
            <person name="Andreopoulos B."/>
            <person name="Lipzen A."/>
            <person name="Chen C."/>
            <person name="Yanf M."/>
            <person name="Daum C."/>
            <person name="Ng V."/>
            <person name="Clum A."/>
            <person name="Ohm R."/>
            <person name="Martin F."/>
            <person name="Silar P."/>
            <person name="Natvig D."/>
            <person name="Lalanne C."/>
            <person name="Gautier V."/>
            <person name="Ament-Velasquez S.L."/>
            <person name="Kruys A."/>
            <person name="Hutchinson M.I."/>
            <person name="Powell A.J."/>
            <person name="Barry K."/>
            <person name="Miller A.N."/>
            <person name="Grigoriev I.V."/>
            <person name="Debuchy R."/>
            <person name="Gladieux P."/>
            <person name="Thoren M.H."/>
            <person name="Johannesson H."/>
        </authorList>
    </citation>
    <scope>NUCLEOTIDE SEQUENCE</scope>
    <source>
        <strain evidence="2">PSN243</strain>
    </source>
</reference>
<dbReference type="AlphaFoldDB" id="A0AAV9H5M2"/>
<keyword evidence="3" id="KW-1185">Reference proteome</keyword>
<proteinExistence type="predicted"/>
<dbReference type="EMBL" id="MU865914">
    <property type="protein sequence ID" value="KAK4455738.1"/>
    <property type="molecule type" value="Genomic_DNA"/>
</dbReference>
<evidence type="ECO:0000313" key="2">
    <source>
        <dbReference type="EMBL" id="KAK4455738.1"/>
    </source>
</evidence>
<sequence>MGRGGHFEVEFSVSGLFHLERSSPAPQPFATAGRVEQVDGAGDLSLRAGRATQLNGRPTVCLCIDHWEPLSQHLIPPSLPVGDCCLTNCSCRHFNTRPLQRFSPQPFSTQKAGHRVPSTRSCKQRLRSAAPAALRDMRFGPEALSLVFLGEISCTAALSAIRDLSKSRADRLTKPNRTQNTLGTVHAIPHRCTCSASPPRALILPRLRTVASPHPNPSDGLRTQSNSTRIPDPLIDTTLATYPPPQIHQAPAQRSNSLPPPQQQRRDVGASLSVTDLTDTAPPAPSTPR</sequence>